<keyword evidence="2" id="KW-0732">Signal</keyword>
<keyword evidence="4" id="KW-1185">Reference proteome</keyword>
<dbReference type="RefSeq" id="WP_238275649.1">
    <property type="nucleotide sequence ID" value="NZ_BPQL01000009.1"/>
</dbReference>
<name>A0ABV2LC39_9HYPH</name>
<accession>A0ABV2LC39</accession>
<reference evidence="3 4" key="1">
    <citation type="submission" date="2024-06" db="EMBL/GenBank/DDBJ databases">
        <title>Genomic Encyclopedia of Type Strains, Phase IV (KMG-IV): sequencing the most valuable type-strain genomes for metagenomic binning, comparative biology and taxonomic classification.</title>
        <authorList>
            <person name="Goeker M."/>
        </authorList>
    </citation>
    <scope>NUCLEOTIDE SEQUENCE [LARGE SCALE GENOMIC DNA]</scope>
    <source>
        <strain evidence="3 4">DSM 21331</strain>
    </source>
</reference>
<dbReference type="EMBL" id="JBEPMM010000019">
    <property type="protein sequence ID" value="MET3694897.1"/>
    <property type="molecule type" value="Genomic_DNA"/>
</dbReference>
<sequence length="86" mass="8855">MVSQRHVLLALLCLGTLVPGTAGAGERPVPPRLCPEDAPEGVRLPPRPDCGTGTRRPAAPARGVHDLGGVQLRIGGRVSAEYGAGR</sequence>
<evidence type="ECO:0000313" key="4">
    <source>
        <dbReference type="Proteomes" id="UP001549145"/>
    </source>
</evidence>
<protein>
    <recommendedName>
        <fullName evidence="5">Porin</fullName>
    </recommendedName>
</protein>
<dbReference type="Proteomes" id="UP001549145">
    <property type="component" value="Unassembled WGS sequence"/>
</dbReference>
<comment type="caution">
    <text evidence="3">The sequence shown here is derived from an EMBL/GenBank/DDBJ whole genome shotgun (WGS) entry which is preliminary data.</text>
</comment>
<feature type="region of interest" description="Disordered" evidence="1">
    <location>
        <begin position="20"/>
        <end position="65"/>
    </location>
</feature>
<evidence type="ECO:0000313" key="3">
    <source>
        <dbReference type="EMBL" id="MET3694897.1"/>
    </source>
</evidence>
<organism evidence="3 4">
    <name type="scientific">Methylobacterium goesingense</name>
    <dbReference type="NCBI Taxonomy" id="243690"/>
    <lineage>
        <taxon>Bacteria</taxon>
        <taxon>Pseudomonadati</taxon>
        <taxon>Pseudomonadota</taxon>
        <taxon>Alphaproteobacteria</taxon>
        <taxon>Hyphomicrobiales</taxon>
        <taxon>Methylobacteriaceae</taxon>
        <taxon>Methylobacterium</taxon>
    </lineage>
</organism>
<feature type="chain" id="PRO_5045571263" description="Porin" evidence="2">
    <location>
        <begin position="25"/>
        <end position="86"/>
    </location>
</feature>
<evidence type="ECO:0000256" key="2">
    <source>
        <dbReference type="SAM" id="SignalP"/>
    </source>
</evidence>
<proteinExistence type="predicted"/>
<gene>
    <name evidence="3" type="ORF">ABID43_004460</name>
</gene>
<evidence type="ECO:0000256" key="1">
    <source>
        <dbReference type="SAM" id="MobiDB-lite"/>
    </source>
</evidence>
<evidence type="ECO:0008006" key="5">
    <source>
        <dbReference type="Google" id="ProtNLM"/>
    </source>
</evidence>
<feature type="signal peptide" evidence="2">
    <location>
        <begin position="1"/>
        <end position="24"/>
    </location>
</feature>